<dbReference type="Proteomes" id="UP000317093">
    <property type="component" value="Chromosome"/>
</dbReference>
<protein>
    <submittedName>
        <fullName evidence="3">Uncharacterized protein</fullName>
    </submittedName>
</protein>
<evidence type="ECO:0000256" key="1">
    <source>
        <dbReference type="SAM" id="MobiDB-lite"/>
    </source>
</evidence>
<dbReference type="KEGG" id="knv:Pan216_23410"/>
<keyword evidence="2" id="KW-0732">Signal</keyword>
<sequence length="590" mass="66185" precursor="true">MRHLSKSLLVTCLALAFTAPAQAQFKIFGGNRNSNRNSGSSGNRNSGSSGQRQGGGVGNIFQRIQENKNRRLQGRLDEKRDDLSDRFGNTNKAERKLKQFINRNGELKQWINNGRADQAISDAKKKLFGGRDSGWGHGGPQRVSPVYEHDYQSRRSNYYGARHVAEPNLEPAKEPEATEEEPEEEKELAQPEAIPSNEFALYVPPANQQLLDDLSAAFDKRLLAQLKLIEDELHPGLIMEQDRDSLVNALNLRGATREDIFDVEDAIEYSDDPRDLNNALRRAEIPDRRVYTKRFELKVALDELRDKSLSGDFRGVRRATQQLRVVMKDAGRVTGAPRPRHLTAYLDEVEEFTRYKDVVDLHPANGVWHPELDSQATVIHVPGIAPGDILYIGTDVVAVGPKAGDTDISIDRRKVIELVSSTAVAMKDLGEEPPLGIVLVRNPAENKGTIKYTIGGEEYTLPPSYIQELGSEPVKVTFEKTEGGETLTYELEPETYYDFVQGEEGWDLYTREFEVVIDNSNNSEDFYFMLADGPQRIRKGRMAILKNSEPIRIDFASGGEVQPAPHYLTHSHYKIGVDDKGEKVALVEVQ</sequence>
<gene>
    <name evidence="3" type="ORF">Pan216_23410</name>
</gene>
<dbReference type="EMBL" id="CP036279">
    <property type="protein sequence ID" value="QDU61481.1"/>
    <property type="molecule type" value="Genomic_DNA"/>
</dbReference>
<dbReference type="AlphaFoldDB" id="A0A518B3B6"/>
<feature type="compositionally biased region" description="Acidic residues" evidence="1">
    <location>
        <begin position="177"/>
        <end position="186"/>
    </location>
</feature>
<dbReference type="OrthoDB" id="231015at2"/>
<feature type="signal peptide" evidence="2">
    <location>
        <begin position="1"/>
        <end position="23"/>
    </location>
</feature>
<evidence type="ECO:0000313" key="3">
    <source>
        <dbReference type="EMBL" id="QDU61481.1"/>
    </source>
</evidence>
<dbReference type="RefSeq" id="WP_145258067.1">
    <property type="nucleotide sequence ID" value="NZ_CP036279.1"/>
</dbReference>
<organism evidence="3 4">
    <name type="scientific">Kolteria novifilia</name>
    <dbReference type="NCBI Taxonomy" id="2527975"/>
    <lineage>
        <taxon>Bacteria</taxon>
        <taxon>Pseudomonadati</taxon>
        <taxon>Planctomycetota</taxon>
        <taxon>Planctomycetia</taxon>
        <taxon>Kolteriales</taxon>
        <taxon>Kolteriaceae</taxon>
        <taxon>Kolteria</taxon>
    </lineage>
</organism>
<accession>A0A518B3B6</accession>
<feature type="region of interest" description="Disordered" evidence="1">
    <location>
        <begin position="166"/>
        <end position="191"/>
    </location>
</feature>
<proteinExistence type="predicted"/>
<name>A0A518B3B6_9BACT</name>
<feature type="compositionally biased region" description="Low complexity" evidence="1">
    <location>
        <begin position="29"/>
        <end position="51"/>
    </location>
</feature>
<feature type="chain" id="PRO_5022222008" evidence="2">
    <location>
        <begin position="24"/>
        <end position="590"/>
    </location>
</feature>
<keyword evidence="4" id="KW-1185">Reference proteome</keyword>
<feature type="region of interest" description="Disordered" evidence="1">
    <location>
        <begin position="29"/>
        <end position="58"/>
    </location>
</feature>
<reference evidence="3 4" key="1">
    <citation type="submission" date="2019-02" db="EMBL/GenBank/DDBJ databases">
        <title>Deep-cultivation of Planctomycetes and their phenomic and genomic characterization uncovers novel biology.</title>
        <authorList>
            <person name="Wiegand S."/>
            <person name="Jogler M."/>
            <person name="Boedeker C."/>
            <person name="Pinto D."/>
            <person name="Vollmers J."/>
            <person name="Rivas-Marin E."/>
            <person name="Kohn T."/>
            <person name="Peeters S.H."/>
            <person name="Heuer A."/>
            <person name="Rast P."/>
            <person name="Oberbeckmann S."/>
            <person name="Bunk B."/>
            <person name="Jeske O."/>
            <person name="Meyerdierks A."/>
            <person name="Storesund J.E."/>
            <person name="Kallscheuer N."/>
            <person name="Luecker S."/>
            <person name="Lage O.M."/>
            <person name="Pohl T."/>
            <person name="Merkel B.J."/>
            <person name="Hornburger P."/>
            <person name="Mueller R.-W."/>
            <person name="Bruemmer F."/>
            <person name="Labrenz M."/>
            <person name="Spormann A.M."/>
            <person name="Op den Camp H."/>
            <person name="Overmann J."/>
            <person name="Amann R."/>
            <person name="Jetten M.S.M."/>
            <person name="Mascher T."/>
            <person name="Medema M.H."/>
            <person name="Devos D.P."/>
            <person name="Kaster A.-K."/>
            <person name="Ovreas L."/>
            <person name="Rohde M."/>
            <person name="Galperin M.Y."/>
            <person name="Jogler C."/>
        </authorList>
    </citation>
    <scope>NUCLEOTIDE SEQUENCE [LARGE SCALE GENOMIC DNA]</scope>
    <source>
        <strain evidence="3 4">Pan216</strain>
    </source>
</reference>
<evidence type="ECO:0000256" key="2">
    <source>
        <dbReference type="SAM" id="SignalP"/>
    </source>
</evidence>
<evidence type="ECO:0000313" key="4">
    <source>
        <dbReference type="Proteomes" id="UP000317093"/>
    </source>
</evidence>